<dbReference type="Proteomes" id="UP000050969">
    <property type="component" value="Unassembled WGS sequence"/>
</dbReference>
<dbReference type="STRING" id="1293598.IV56_GL000445"/>
<sequence length="171" mass="18659">MQKSMRETRSTTKMLVEIGLIAGMYTAVTLLLAPFSFGPVQIRLSELFNYTALIKRRYIYGVTLGVLIANMASPTWLLDVPIGTIGTFVCLIVARWLADKTQKTWLKLTIFGAIFVVSMFTVAGQIALMGHVPFWPTYLTVAIGEAISMAIGGVLMAALLPRLTALAKAKS</sequence>
<dbReference type="Pfam" id="PF06177">
    <property type="entry name" value="QueT"/>
    <property type="match status" value="1"/>
</dbReference>
<keyword evidence="1" id="KW-1133">Transmembrane helix</keyword>
<evidence type="ECO:0000256" key="1">
    <source>
        <dbReference type="SAM" id="Phobius"/>
    </source>
</evidence>
<name>A0A0R2MXH5_9LACO</name>
<keyword evidence="1" id="KW-0472">Membrane</keyword>
<evidence type="ECO:0000313" key="2">
    <source>
        <dbReference type="EMBL" id="KRO17122.1"/>
    </source>
</evidence>
<protein>
    <submittedName>
        <fullName evidence="2">Citrulline cluster-linked</fullName>
    </submittedName>
</protein>
<gene>
    <name evidence="2" type="ORF">IV56_GL000445</name>
</gene>
<dbReference type="Gene3D" id="1.10.1760.20">
    <property type="match status" value="1"/>
</dbReference>
<dbReference type="PANTHER" id="PTHR40044">
    <property type="entry name" value="INTEGRAL MEMBRANE PROTEIN-RELATED"/>
    <property type="match status" value="1"/>
</dbReference>
<dbReference type="AlphaFoldDB" id="A0A0R2MXH5"/>
<organism evidence="2 3">
    <name type="scientific">Lacticaseibacillus saniviri JCM 17471 = DSM 24301</name>
    <dbReference type="NCBI Taxonomy" id="1293598"/>
    <lineage>
        <taxon>Bacteria</taxon>
        <taxon>Bacillati</taxon>
        <taxon>Bacillota</taxon>
        <taxon>Bacilli</taxon>
        <taxon>Lactobacillales</taxon>
        <taxon>Lactobacillaceae</taxon>
        <taxon>Lacticaseibacillus</taxon>
    </lineage>
</organism>
<feature type="transmembrane region" description="Helical" evidence="1">
    <location>
        <begin position="14"/>
        <end position="37"/>
    </location>
</feature>
<comment type="caution">
    <text evidence="2">The sequence shown here is derived from an EMBL/GenBank/DDBJ whole genome shotgun (WGS) entry which is preliminary data.</text>
</comment>
<feature type="transmembrane region" description="Helical" evidence="1">
    <location>
        <begin position="138"/>
        <end position="160"/>
    </location>
</feature>
<dbReference type="PIRSF" id="PIRSF031501">
    <property type="entry name" value="QueT"/>
    <property type="match status" value="1"/>
</dbReference>
<feature type="transmembrane region" description="Helical" evidence="1">
    <location>
        <begin position="58"/>
        <end position="76"/>
    </location>
</feature>
<proteinExistence type="predicted"/>
<dbReference type="PANTHER" id="PTHR40044:SF1">
    <property type="entry name" value="INTEGRAL MEMBRANE PROTEIN"/>
    <property type="match status" value="1"/>
</dbReference>
<feature type="transmembrane region" description="Helical" evidence="1">
    <location>
        <begin position="110"/>
        <end position="132"/>
    </location>
</feature>
<keyword evidence="1" id="KW-0812">Transmembrane</keyword>
<dbReference type="EMBL" id="JQCE01000021">
    <property type="protein sequence ID" value="KRO17122.1"/>
    <property type="molecule type" value="Genomic_DNA"/>
</dbReference>
<accession>A0A0R2MXH5</accession>
<reference evidence="2 3" key="1">
    <citation type="journal article" date="2015" name="Genome Announc.">
        <title>Expanding the biotechnology potential of lactobacilli through comparative genomics of 213 strains and associated genera.</title>
        <authorList>
            <person name="Sun Z."/>
            <person name="Harris H.M."/>
            <person name="McCann A."/>
            <person name="Guo C."/>
            <person name="Argimon S."/>
            <person name="Zhang W."/>
            <person name="Yang X."/>
            <person name="Jeffery I.B."/>
            <person name="Cooney J.C."/>
            <person name="Kagawa T.F."/>
            <person name="Liu W."/>
            <person name="Song Y."/>
            <person name="Salvetti E."/>
            <person name="Wrobel A."/>
            <person name="Rasinkangas P."/>
            <person name="Parkhill J."/>
            <person name="Rea M.C."/>
            <person name="O'Sullivan O."/>
            <person name="Ritari J."/>
            <person name="Douillard F.P."/>
            <person name="Paul Ross R."/>
            <person name="Yang R."/>
            <person name="Briner A.E."/>
            <person name="Felis G.E."/>
            <person name="de Vos W.M."/>
            <person name="Barrangou R."/>
            <person name="Klaenhammer T.R."/>
            <person name="Caufield P.W."/>
            <person name="Cui Y."/>
            <person name="Zhang H."/>
            <person name="O'Toole P.W."/>
        </authorList>
    </citation>
    <scope>NUCLEOTIDE SEQUENCE [LARGE SCALE GENOMIC DNA]</scope>
    <source>
        <strain evidence="2 3">DSM 24301</strain>
    </source>
</reference>
<feature type="transmembrane region" description="Helical" evidence="1">
    <location>
        <begin position="82"/>
        <end position="98"/>
    </location>
</feature>
<dbReference type="InterPro" id="IPR010387">
    <property type="entry name" value="QueT"/>
</dbReference>
<evidence type="ECO:0000313" key="3">
    <source>
        <dbReference type="Proteomes" id="UP000050969"/>
    </source>
</evidence>
<dbReference type="PATRIC" id="fig|1293598.4.peg.477"/>
<keyword evidence="3" id="KW-1185">Reference proteome</keyword>